<gene>
    <name evidence="1" type="ORF">CPSG_10003</name>
</gene>
<proteinExistence type="predicted"/>
<sequence length="157" mass="18229">MAGQSNLPPLAPATKNQGLVITRDSKVNLNDHFFNNLTAPMEYINNQAPHHQYGLQVKLMNTLMQVTDVVTDLVAHFYQYVERSRAWQHITHANFEANFHDAQKITLDVKQHHIDMQKIKDRLVATWGIDRIDVIWPKVKSLWAAQKLHHTLNIYKN</sequence>
<evidence type="ECO:0000313" key="2">
    <source>
        <dbReference type="Proteomes" id="UP000002497"/>
    </source>
</evidence>
<reference evidence="2" key="1">
    <citation type="journal article" date="2010" name="Genome Res.">
        <title>Population genomic sequencing of Coccidioides fungi reveals recent hybridization and transposon control.</title>
        <authorList>
            <person name="Neafsey D.E."/>
            <person name="Barker B.M."/>
            <person name="Sharpton T.J."/>
            <person name="Stajich J.E."/>
            <person name="Park D.J."/>
            <person name="Whiston E."/>
            <person name="Hung C.-Y."/>
            <person name="McMahan C."/>
            <person name="White J."/>
            <person name="Sykes S."/>
            <person name="Heiman D."/>
            <person name="Young S."/>
            <person name="Zeng Q."/>
            <person name="Abouelleil A."/>
            <person name="Aftuck L."/>
            <person name="Bessette D."/>
            <person name="Brown A."/>
            <person name="FitzGerald M."/>
            <person name="Lui A."/>
            <person name="Macdonald J.P."/>
            <person name="Priest M."/>
            <person name="Orbach M.J."/>
            <person name="Galgiani J.N."/>
            <person name="Kirkland T.N."/>
            <person name="Cole G.T."/>
            <person name="Birren B.W."/>
            <person name="Henn M.R."/>
            <person name="Taylor J.W."/>
            <person name="Rounsley S.D."/>
        </authorList>
    </citation>
    <scope>NUCLEOTIDE SEQUENCE [LARGE SCALE GENOMIC DNA]</scope>
    <source>
        <strain evidence="2">RMSCC 757 / Silveira</strain>
    </source>
</reference>
<dbReference type="Proteomes" id="UP000002497">
    <property type="component" value="Unassembled WGS sequence"/>
</dbReference>
<dbReference type="OrthoDB" id="4209795at2759"/>
<name>E9DJK4_COCPS</name>
<dbReference type="OMA" id="KLMNTLM"/>
<dbReference type="VEuPathDB" id="FungiDB:CPSG_10003"/>
<accession>E9DJK4</accession>
<dbReference type="AlphaFoldDB" id="E9DJK4"/>
<organism evidence="2">
    <name type="scientific">Coccidioides posadasii (strain RMSCC 757 / Silveira)</name>
    <name type="common">Valley fever fungus</name>
    <dbReference type="NCBI Taxonomy" id="443226"/>
    <lineage>
        <taxon>Eukaryota</taxon>
        <taxon>Fungi</taxon>
        <taxon>Dikarya</taxon>
        <taxon>Ascomycota</taxon>
        <taxon>Pezizomycotina</taxon>
        <taxon>Eurotiomycetes</taxon>
        <taxon>Eurotiomycetidae</taxon>
        <taxon>Onygenales</taxon>
        <taxon>Onygenaceae</taxon>
        <taxon>Coccidioides</taxon>
    </lineage>
</organism>
<keyword evidence="2" id="KW-1185">Reference proteome</keyword>
<reference evidence="2" key="2">
    <citation type="submission" date="2010-03" db="EMBL/GenBank/DDBJ databases">
        <title>The genome sequence of Coccidioides posadasii strain Silveira.</title>
        <authorList>
            <consortium name="The Broad Institute Genome Sequencing Center for Infectious Disease"/>
            <person name="Neafsey D."/>
            <person name="Orbach M."/>
            <person name="Henn M.R."/>
            <person name="Cole G.T."/>
            <person name="Galgiani J."/>
            <person name="Gardner M.J."/>
            <person name="Kirkland T.N."/>
            <person name="Taylor J.W."/>
            <person name="Young S.K."/>
            <person name="Zeng Q."/>
            <person name="Koehrsen M."/>
            <person name="Alvarado L."/>
            <person name="Berlin A."/>
            <person name="Borenstein D."/>
            <person name="Chapman S.B."/>
            <person name="Chen Z."/>
            <person name="Engels R."/>
            <person name="Freedman E."/>
            <person name="Gellesch M."/>
            <person name="Goldberg J."/>
            <person name="Griggs A."/>
            <person name="Gujja S."/>
            <person name="Heilman E."/>
            <person name="Heiman D."/>
            <person name="Howarth C."/>
            <person name="Jen D."/>
            <person name="Larson L."/>
            <person name="Mehta T."/>
            <person name="Neiman D."/>
            <person name="Park D."/>
            <person name="Pearson M."/>
            <person name="Richards J."/>
            <person name="Roberts A."/>
            <person name="Saif S."/>
            <person name="Shea T."/>
            <person name="Shenoy N."/>
            <person name="Sisk P."/>
            <person name="Stolte C."/>
            <person name="Sykes S."/>
            <person name="Walk T."/>
            <person name="White J."/>
            <person name="Yandava C."/>
            <person name="Haas B."/>
            <person name="Nusbaum C."/>
            <person name="Birren B."/>
        </authorList>
    </citation>
    <scope>NUCLEOTIDE SEQUENCE [LARGE SCALE GENOMIC DNA]</scope>
    <source>
        <strain evidence="2">RMSCC 757 / Silveira</strain>
    </source>
</reference>
<dbReference type="HOGENOM" id="CLU_086712_1_0_1"/>
<evidence type="ECO:0000313" key="1">
    <source>
        <dbReference type="EMBL" id="EFW13394.1"/>
    </source>
</evidence>
<dbReference type="EMBL" id="GL636517">
    <property type="protein sequence ID" value="EFW13394.1"/>
    <property type="molecule type" value="Genomic_DNA"/>
</dbReference>
<protein>
    <submittedName>
        <fullName evidence="1">Uncharacterized protein</fullName>
    </submittedName>
</protein>